<feature type="domain" description="Glycosyl transferase family 1" evidence="1">
    <location>
        <begin position="196"/>
        <end position="323"/>
    </location>
</feature>
<evidence type="ECO:0000313" key="2">
    <source>
        <dbReference type="EMBL" id="AWG25397.1"/>
    </source>
</evidence>
<keyword evidence="2" id="KW-0808">Transferase</keyword>
<dbReference type="Gene3D" id="3.40.50.2000">
    <property type="entry name" value="Glycogen Phosphorylase B"/>
    <property type="match status" value="2"/>
</dbReference>
<dbReference type="GO" id="GO:0016757">
    <property type="term" value="F:glycosyltransferase activity"/>
    <property type="evidence" value="ECO:0007669"/>
    <property type="project" value="InterPro"/>
</dbReference>
<organism evidence="2 3">
    <name type="scientific">Flavobacterium kingsejongi</name>
    <dbReference type="NCBI Taxonomy" id="1678728"/>
    <lineage>
        <taxon>Bacteria</taxon>
        <taxon>Pseudomonadati</taxon>
        <taxon>Bacteroidota</taxon>
        <taxon>Flavobacteriia</taxon>
        <taxon>Flavobacteriales</taxon>
        <taxon>Flavobacteriaceae</taxon>
        <taxon>Flavobacterium</taxon>
    </lineage>
</organism>
<sequence>MKFTIITHVPHVLENKQYYAYGPYVNEMNLWLKHVDEVIVCAPVSSTLRNPIDCAYEQENLSLVTLQDFDIKSLSGIVKTMLKIPQNMLHIYRAMKRADHIHLRCPGNMGLLGCIVQILFPKKPKTAKYAGNWDPNSKQPFSYKLQKWILSNTFLTRNMKVLVYGEWAGQTANIYPFFTATYSEADKQPIIEKNLGGKIKCLFVGTLSEGKRPLYAAEMVASLLQSGYDVTLDYYGEGDQKIILENYSTAHNLERQIRLHGNQPKAIIEHAYREAHFLILPSKSEGWPKVIAEAMFWGCLPVATSVSCVPFMLNHGNGGILLTLSLKRDKARLQNYLSNPALYRQQVLSASEWSRKYTTDFFEQEIKVLLRP</sequence>
<dbReference type="AlphaFoldDB" id="A0A2S1LNQ6"/>
<dbReference type="InterPro" id="IPR001296">
    <property type="entry name" value="Glyco_trans_1"/>
</dbReference>
<evidence type="ECO:0000313" key="3">
    <source>
        <dbReference type="Proteomes" id="UP000244677"/>
    </source>
</evidence>
<dbReference type="CDD" id="cd01635">
    <property type="entry name" value="Glycosyltransferase_GTB-type"/>
    <property type="match status" value="1"/>
</dbReference>
<dbReference type="RefSeq" id="WP_108736994.1">
    <property type="nucleotide sequence ID" value="NZ_CP020919.1"/>
</dbReference>
<dbReference type="EMBL" id="CP020919">
    <property type="protein sequence ID" value="AWG25397.1"/>
    <property type="molecule type" value="Genomic_DNA"/>
</dbReference>
<protein>
    <submittedName>
        <fullName evidence="2">Glycosyl transferase</fullName>
    </submittedName>
</protein>
<dbReference type="KEGG" id="fki:FK004_09170"/>
<reference evidence="2 3" key="1">
    <citation type="submission" date="2017-04" db="EMBL/GenBank/DDBJ databases">
        <title>Complete genome sequence of Flavobacterium kingsejong AJ004.</title>
        <authorList>
            <person name="Lee P.C."/>
        </authorList>
    </citation>
    <scope>NUCLEOTIDE SEQUENCE [LARGE SCALE GENOMIC DNA]</scope>
    <source>
        <strain evidence="2 3">AJ004</strain>
    </source>
</reference>
<evidence type="ECO:0000259" key="1">
    <source>
        <dbReference type="Pfam" id="PF00534"/>
    </source>
</evidence>
<gene>
    <name evidence="2" type="ORF">FK004_09170</name>
</gene>
<accession>A0A2S1LNQ6</accession>
<proteinExistence type="predicted"/>
<dbReference type="PANTHER" id="PTHR12526">
    <property type="entry name" value="GLYCOSYLTRANSFERASE"/>
    <property type="match status" value="1"/>
</dbReference>
<keyword evidence="3" id="KW-1185">Reference proteome</keyword>
<name>A0A2S1LNQ6_9FLAO</name>
<dbReference type="Proteomes" id="UP000244677">
    <property type="component" value="Chromosome"/>
</dbReference>
<dbReference type="OrthoDB" id="1395864at2"/>
<dbReference type="SUPFAM" id="SSF53756">
    <property type="entry name" value="UDP-Glycosyltransferase/glycogen phosphorylase"/>
    <property type="match status" value="1"/>
</dbReference>
<dbReference type="PANTHER" id="PTHR12526:SF630">
    <property type="entry name" value="GLYCOSYLTRANSFERASE"/>
    <property type="match status" value="1"/>
</dbReference>
<dbReference type="Pfam" id="PF00534">
    <property type="entry name" value="Glycos_transf_1"/>
    <property type="match status" value="1"/>
</dbReference>